<evidence type="ECO:0000256" key="3">
    <source>
        <dbReference type="ARBA" id="ARBA00022692"/>
    </source>
</evidence>
<evidence type="ECO:0000313" key="7">
    <source>
        <dbReference type="EMBL" id="RNF11958.1"/>
    </source>
</evidence>
<gene>
    <name evidence="7" type="ORF">Tco025E_06618</name>
</gene>
<feature type="transmembrane region" description="Helical" evidence="6">
    <location>
        <begin position="63"/>
        <end position="86"/>
    </location>
</feature>
<dbReference type="Pfam" id="PF04515">
    <property type="entry name" value="Choline_transpo"/>
    <property type="match status" value="1"/>
</dbReference>
<feature type="transmembrane region" description="Helical" evidence="6">
    <location>
        <begin position="304"/>
        <end position="323"/>
    </location>
</feature>
<protein>
    <recommendedName>
        <fullName evidence="6">Choline transporter-like protein</fullName>
    </recommendedName>
</protein>
<comment type="subcellular location">
    <subcellularLocation>
        <location evidence="6">Cell membrane</location>
        <topology evidence="6">Multi-pass membrane protein</topology>
    </subcellularLocation>
    <subcellularLocation>
        <location evidence="1">Membrane</location>
        <topology evidence="1">Multi-pass membrane protein</topology>
    </subcellularLocation>
</comment>
<dbReference type="GeneID" id="40320229"/>
<dbReference type="InterPro" id="IPR007603">
    <property type="entry name" value="Choline_transptr-like"/>
</dbReference>
<evidence type="ECO:0000256" key="2">
    <source>
        <dbReference type="ARBA" id="ARBA00007168"/>
    </source>
</evidence>
<feature type="transmembrane region" description="Helical" evidence="6">
    <location>
        <begin position="268"/>
        <end position="284"/>
    </location>
</feature>
<comment type="function">
    <text evidence="6">Choline transporter.</text>
</comment>
<keyword evidence="4 6" id="KW-1133">Transmembrane helix</keyword>
<keyword evidence="8" id="KW-1185">Reference proteome</keyword>
<feature type="transmembrane region" description="Helical" evidence="6">
    <location>
        <begin position="435"/>
        <end position="455"/>
    </location>
</feature>
<sequence length="487" mass="52877">MDQDLKSSKYKAYNVDVLPEVEAYNHPGGNFQGDAVTGVPLYPDETPGNPRLSRFVVQGYQDLWAAVLFIIVFLLSLAWGAVNMATYEPITLNTTQQRIVEIDEGAVGFSVFILLLIIFVVSVLGACGSLLLLGMFPRQLIFIANVLTAVLTLVGAVVAFVSGAVAVGVILVVVCILQALWLYLVRDRIMFSAELLKAASDVLTKYKAVFGFSFILTASSLVYMVFWCAMCFPAVDRMNAGYNNAGDGFLITFCMLIFFWVSQVVDNVMHVTTAGVTATWYFAGEGRMPKNPTSASFKRATTTSLGSICFGSLMVAIVRLLRWLAESASNNENEFIRCITICIISCLESILEYFNTYAFVHVAVYGCGYIEAAKRTWQLCKQCFFAAYFNDALVGSTLNLLALGVSALIGVVVGFVYFSAAVGTVAFLGSLMVHILFFSAVESAVTTIFVCFAEVPEGLQYSAPELYAALHNADQGGTNNNAAPPVL</sequence>
<evidence type="ECO:0000256" key="5">
    <source>
        <dbReference type="ARBA" id="ARBA00023136"/>
    </source>
</evidence>
<dbReference type="GO" id="GO:0022857">
    <property type="term" value="F:transmembrane transporter activity"/>
    <property type="evidence" value="ECO:0007669"/>
    <property type="project" value="UniProtKB-UniRule"/>
</dbReference>
<dbReference type="Proteomes" id="UP000284403">
    <property type="component" value="Unassembled WGS sequence"/>
</dbReference>
<feature type="transmembrane region" description="Helical" evidence="6">
    <location>
        <begin position="166"/>
        <end position="185"/>
    </location>
</feature>
<feature type="transmembrane region" description="Helical" evidence="6">
    <location>
        <begin position="140"/>
        <end position="160"/>
    </location>
</feature>
<dbReference type="RefSeq" id="XP_029226461.1">
    <property type="nucleotide sequence ID" value="XM_029373493.1"/>
</dbReference>
<evidence type="ECO:0000256" key="6">
    <source>
        <dbReference type="RuleBase" id="RU368066"/>
    </source>
</evidence>
<evidence type="ECO:0000256" key="4">
    <source>
        <dbReference type="ARBA" id="ARBA00022989"/>
    </source>
</evidence>
<keyword evidence="3 6" id="KW-0812">Transmembrane</keyword>
<evidence type="ECO:0000256" key="1">
    <source>
        <dbReference type="ARBA" id="ARBA00004141"/>
    </source>
</evidence>
<proteinExistence type="inferred from homology"/>
<dbReference type="GO" id="GO:0005886">
    <property type="term" value="C:plasma membrane"/>
    <property type="evidence" value="ECO:0007669"/>
    <property type="project" value="UniProtKB-SubCell"/>
</dbReference>
<dbReference type="PANTHER" id="PTHR12385:SF4">
    <property type="entry name" value="PROTEIN PNS1"/>
    <property type="match status" value="1"/>
</dbReference>
<feature type="transmembrane region" description="Helical" evidence="6">
    <location>
        <begin position="400"/>
        <end position="428"/>
    </location>
</feature>
<keyword evidence="5 6" id="KW-0472">Membrane</keyword>
<comment type="similarity">
    <text evidence="2 6">Belongs to the CTL (choline transporter-like) family.</text>
</comment>
<name>A0A3R7P304_9TRYP</name>
<feature type="transmembrane region" description="Helical" evidence="6">
    <location>
        <begin position="206"/>
        <end position="235"/>
    </location>
</feature>
<evidence type="ECO:0000313" key="8">
    <source>
        <dbReference type="Proteomes" id="UP000284403"/>
    </source>
</evidence>
<organism evidence="7 8">
    <name type="scientific">Trypanosoma conorhini</name>
    <dbReference type="NCBI Taxonomy" id="83891"/>
    <lineage>
        <taxon>Eukaryota</taxon>
        <taxon>Discoba</taxon>
        <taxon>Euglenozoa</taxon>
        <taxon>Kinetoplastea</taxon>
        <taxon>Metakinetoplastina</taxon>
        <taxon>Trypanosomatida</taxon>
        <taxon>Trypanosomatidae</taxon>
        <taxon>Trypanosoma</taxon>
    </lineage>
</organism>
<feature type="transmembrane region" description="Helical" evidence="6">
    <location>
        <begin position="241"/>
        <end position="261"/>
    </location>
</feature>
<feature type="transmembrane region" description="Helical" evidence="6">
    <location>
        <begin position="106"/>
        <end position="133"/>
    </location>
</feature>
<comment type="caution">
    <text evidence="7">The sequence shown here is derived from an EMBL/GenBank/DDBJ whole genome shotgun (WGS) entry which is preliminary data.</text>
</comment>
<dbReference type="EMBL" id="MKKU01000450">
    <property type="protein sequence ID" value="RNF11958.1"/>
    <property type="molecule type" value="Genomic_DNA"/>
</dbReference>
<accession>A0A3R7P304</accession>
<reference evidence="7 8" key="1">
    <citation type="journal article" date="2018" name="BMC Genomics">
        <title>Genomic comparison of Trypanosoma conorhini and Trypanosoma rangeli to Trypanosoma cruzi strains of high and low virulence.</title>
        <authorList>
            <person name="Bradwell K.R."/>
            <person name="Koparde V.N."/>
            <person name="Matveyev A.V."/>
            <person name="Serrano M.G."/>
            <person name="Alves J.M."/>
            <person name="Parikh H."/>
            <person name="Huang B."/>
            <person name="Lee V."/>
            <person name="Espinosa-Alvarez O."/>
            <person name="Ortiz P.A."/>
            <person name="Costa-Martins A.G."/>
            <person name="Teixeira M.M."/>
            <person name="Buck G.A."/>
        </authorList>
    </citation>
    <scope>NUCLEOTIDE SEQUENCE [LARGE SCALE GENOMIC DNA]</scope>
    <source>
        <strain evidence="7 8">025E</strain>
    </source>
</reference>
<dbReference type="PANTHER" id="PTHR12385">
    <property type="entry name" value="CHOLINE TRANSPORTER-LIKE (SLC FAMILY 44)"/>
    <property type="match status" value="1"/>
</dbReference>
<dbReference type="OrthoDB" id="44736at2759"/>
<dbReference type="AlphaFoldDB" id="A0A3R7P304"/>